<dbReference type="InterPro" id="IPR029071">
    <property type="entry name" value="Ubiquitin-like_domsf"/>
</dbReference>
<reference evidence="2" key="1">
    <citation type="submission" date="2023-12" db="EMBL/GenBank/DDBJ databases">
        <title>Genome assembly of Anisodus tanguticus.</title>
        <authorList>
            <person name="Wang Y.-J."/>
        </authorList>
    </citation>
    <scope>NUCLEOTIDE SEQUENCE</scope>
    <source>
        <strain evidence="2">KB-2021</strain>
        <tissue evidence="2">Leaf</tissue>
    </source>
</reference>
<dbReference type="PANTHER" id="PTHR47602:SF2">
    <property type="entry name" value="F-BOX PROTEIN SKIP22"/>
    <property type="match status" value="1"/>
</dbReference>
<name>A0AAE1SJ98_9SOLA</name>
<evidence type="ECO:0000256" key="1">
    <source>
        <dbReference type="SAM" id="MobiDB-lite"/>
    </source>
</evidence>
<dbReference type="EMBL" id="JAVYJV010000004">
    <property type="protein sequence ID" value="KAK4371759.1"/>
    <property type="molecule type" value="Genomic_DNA"/>
</dbReference>
<dbReference type="SUPFAM" id="SSF54236">
    <property type="entry name" value="Ubiquitin-like"/>
    <property type="match status" value="1"/>
</dbReference>
<evidence type="ECO:0000313" key="3">
    <source>
        <dbReference type="Proteomes" id="UP001291623"/>
    </source>
</evidence>
<organism evidence="2 3">
    <name type="scientific">Anisodus tanguticus</name>
    <dbReference type="NCBI Taxonomy" id="243964"/>
    <lineage>
        <taxon>Eukaryota</taxon>
        <taxon>Viridiplantae</taxon>
        <taxon>Streptophyta</taxon>
        <taxon>Embryophyta</taxon>
        <taxon>Tracheophyta</taxon>
        <taxon>Spermatophyta</taxon>
        <taxon>Magnoliopsida</taxon>
        <taxon>eudicotyledons</taxon>
        <taxon>Gunneridae</taxon>
        <taxon>Pentapetalae</taxon>
        <taxon>asterids</taxon>
        <taxon>lamiids</taxon>
        <taxon>Solanales</taxon>
        <taxon>Solanaceae</taxon>
        <taxon>Solanoideae</taxon>
        <taxon>Hyoscyameae</taxon>
        <taxon>Anisodus</taxon>
    </lineage>
</organism>
<evidence type="ECO:0008006" key="4">
    <source>
        <dbReference type="Google" id="ProtNLM"/>
    </source>
</evidence>
<sequence>MKLRIRCFETKQTLKIDLPSSSSTLQELKHHISQAFPSSYSIHLSLNSKDELQNSEDTLQSIGITSGDLIFFTSNPNVFSISTQTHIPKSNPNPDSSLVNKLDTQIVQESKIVKNMDTQIVQEPEKVKTLDTQMKIMDTQIVQEPKKVKTLDTQVKNMDTQMIQESETVKKMDTQMVRESETVKRDTQIDQESKE</sequence>
<evidence type="ECO:0000313" key="2">
    <source>
        <dbReference type="EMBL" id="KAK4371759.1"/>
    </source>
</evidence>
<comment type="caution">
    <text evidence="2">The sequence shown here is derived from an EMBL/GenBank/DDBJ whole genome shotgun (WGS) entry which is preliminary data.</text>
</comment>
<protein>
    <recommendedName>
        <fullName evidence="4">Ubiquitin-like domain-containing protein</fullName>
    </recommendedName>
</protein>
<proteinExistence type="predicted"/>
<keyword evidence="3" id="KW-1185">Reference proteome</keyword>
<dbReference type="Proteomes" id="UP001291623">
    <property type="component" value="Unassembled WGS sequence"/>
</dbReference>
<accession>A0AAE1SJ98</accession>
<dbReference type="PANTHER" id="PTHR47602">
    <property type="entry name" value="F-BOX PROTEIN SKIP22"/>
    <property type="match status" value="1"/>
</dbReference>
<gene>
    <name evidence="2" type="ORF">RND71_007143</name>
</gene>
<feature type="region of interest" description="Disordered" evidence="1">
    <location>
        <begin position="169"/>
        <end position="195"/>
    </location>
</feature>
<dbReference type="AlphaFoldDB" id="A0AAE1SJ98"/>